<feature type="region of interest" description="Disordered" evidence="1">
    <location>
        <begin position="38"/>
        <end position="95"/>
    </location>
</feature>
<dbReference type="EMBL" id="JAAAHY010000084">
    <property type="protein sequence ID" value="KAF9967339.1"/>
    <property type="molecule type" value="Genomic_DNA"/>
</dbReference>
<reference evidence="2" key="1">
    <citation type="journal article" date="2020" name="Fungal Divers.">
        <title>Resolving the Mortierellaceae phylogeny through synthesis of multi-gene phylogenetics and phylogenomics.</title>
        <authorList>
            <person name="Vandepol N."/>
            <person name="Liber J."/>
            <person name="Desiro A."/>
            <person name="Na H."/>
            <person name="Kennedy M."/>
            <person name="Barry K."/>
            <person name="Grigoriev I.V."/>
            <person name="Miller A.N."/>
            <person name="O'Donnell K."/>
            <person name="Stajich J.E."/>
            <person name="Bonito G."/>
        </authorList>
    </citation>
    <scope>NUCLEOTIDE SEQUENCE</scope>
    <source>
        <strain evidence="2">CK1249</strain>
    </source>
</reference>
<feature type="compositionally biased region" description="Acidic residues" evidence="1">
    <location>
        <begin position="59"/>
        <end position="85"/>
    </location>
</feature>
<comment type="caution">
    <text evidence="2">The sequence shown here is derived from an EMBL/GenBank/DDBJ whole genome shotgun (WGS) entry which is preliminary data.</text>
</comment>
<keyword evidence="3" id="KW-1185">Reference proteome</keyword>
<protein>
    <submittedName>
        <fullName evidence="2">Uncharacterized protein</fullName>
    </submittedName>
</protein>
<dbReference type="Proteomes" id="UP000738359">
    <property type="component" value="Unassembled WGS sequence"/>
</dbReference>
<name>A0A9P6JCL6_MORAP</name>
<feature type="compositionally biased region" description="Gly residues" evidence="1">
    <location>
        <begin position="45"/>
        <end position="56"/>
    </location>
</feature>
<dbReference type="AlphaFoldDB" id="A0A9P6JCL6"/>
<evidence type="ECO:0000313" key="2">
    <source>
        <dbReference type="EMBL" id="KAF9967339.1"/>
    </source>
</evidence>
<proteinExistence type="predicted"/>
<evidence type="ECO:0000256" key="1">
    <source>
        <dbReference type="SAM" id="MobiDB-lite"/>
    </source>
</evidence>
<sequence length="131" mass="13638">MAPGEGRKVRCSGRILQDDMVSSKETLEDCLRNMGRGANAVGEETGSGEGSEGVGGAAVEEDDKAEDEDADEDEDASEDESEGEDPATAWGAPGGLASLALSLEKETSRAGSSVEYATTLFRESSKRTAFV</sequence>
<gene>
    <name evidence="2" type="ORF">BGZ70_009881</name>
</gene>
<organism evidence="2 3">
    <name type="scientific">Mortierella alpina</name>
    <name type="common">Oleaginous fungus</name>
    <name type="synonym">Mortierella renispora</name>
    <dbReference type="NCBI Taxonomy" id="64518"/>
    <lineage>
        <taxon>Eukaryota</taxon>
        <taxon>Fungi</taxon>
        <taxon>Fungi incertae sedis</taxon>
        <taxon>Mucoromycota</taxon>
        <taxon>Mortierellomycotina</taxon>
        <taxon>Mortierellomycetes</taxon>
        <taxon>Mortierellales</taxon>
        <taxon>Mortierellaceae</taxon>
        <taxon>Mortierella</taxon>
    </lineage>
</organism>
<evidence type="ECO:0000313" key="3">
    <source>
        <dbReference type="Proteomes" id="UP000738359"/>
    </source>
</evidence>
<accession>A0A9P6JCL6</accession>